<keyword evidence="4 8" id="KW-0812">Transmembrane</keyword>
<feature type="transmembrane region" description="Helical" evidence="8">
    <location>
        <begin position="15"/>
        <end position="41"/>
    </location>
</feature>
<dbReference type="PANTHER" id="PTHR30489:SF0">
    <property type="entry name" value="LIPOPROTEIN-RELEASING SYSTEM TRANSMEMBRANE PROTEIN LOLE"/>
    <property type="match status" value="1"/>
</dbReference>
<evidence type="ECO:0000256" key="3">
    <source>
        <dbReference type="ARBA" id="ARBA00022475"/>
    </source>
</evidence>
<sequence length="504" mass="55292">MYKLLLCWRYLRTRYIALVCIVSVMLGVATMIVVNSVMAGFTHEMQARINGMLGDLIFESRSMDGVLDADAHMQKIKAIAGDAIVGMSPTVHVPGLMYIDINDQLLTKQITMVGIDEESYASVSAFGDYLQHPENRNQLTFKLRQGGYDTVDHQVPDEGEQQPRIQMEQAGWTYRQRRALLKKQRQLIAATPSPDSQQANPFGNPDDQQAEGRDFDMATEQHVGIVLGIGICGYRSADGSDHFVALPGDDVRVSFPKATLPPEAINEFYTITDFYESKMSEYDSSFVFVPLRELQKSRGMIDPTTGVGKFTSIQIKLAPGTNAEQVRDALQNAFPAQFYMVSTWRDKQGPLLAAVNMETAVLNVLLFMIIAVAGFGIFAIFLMIVVEKTRDIGILKSLGASGSGVMGIFLGYGLSLGIVGSGVGAVLGLLFVANINEIADILGRVTGQPVFDPSVYYFYKIPTIVAPFTVTWICIGAVVIAVMASVFPALRAANLHPVRALRYE</sequence>
<name>A0A5B9Q7B5_9BACT</name>
<dbReference type="EMBL" id="CP042913">
    <property type="protein sequence ID" value="QEG34904.1"/>
    <property type="molecule type" value="Genomic_DNA"/>
</dbReference>
<comment type="subcellular location">
    <subcellularLocation>
        <location evidence="1">Cell membrane</location>
        <topology evidence="1">Multi-pass membrane protein</topology>
    </subcellularLocation>
</comment>
<dbReference type="InterPro" id="IPR051447">
    <property type="entry name" value="Lipoprotein-release_system"/>
</dbReference>
<protein>
    <submittedName>
        <fullName evidence="10">Lipoprotein-releasing system transmembrane protein LolE</fullName>
    </submittedName>
</protein>
<evidence type="ECO:0000256" key="6">
    <source>
        <dbReference type="ARBA" id="ARBA00023136"/>
    </source>
</evidence>
<feature type="transmembrane region" description="Helical" evidence="8">
    <location>
        <begin position="360"/>
        <end position="386"/>
    </location>
</feature>
<dbReference type="AlphaFoldDB" id="A0A5B9Q7B5"/>
<dbReference type="GO" id="GO:0044874">
    <property type="term" value="P:lipoprotein localization to outer membrane"/>
    <property type="evidence" value="ECO:0007669"/>
    <property type="project" value="TreeGrafter"/>
</dbReference>
<dbReference type="OrthoDB" id="9808461at2"/>
<proteinExistence type="inferred from homology"/>
<dbReference type="RefSeq" id="WP_148073483.1">
    <property type="nucleotide sequence ID" value="NZ_CP042913.1"/>
</dbReference>
<evidence type="ECO:0000313" key="10">
    <source>
        <dbReference type="EMBL" id="QEG34904.1"/>
    </source>
</evidence>
<feature type="domain" description="ABC3 transporter permease C-terminal" evidence="9">
    <location>
        <begin position="364"/>
        <end position="497"/>
    </location>
</feature>
<evidence type="ECO:0000256" key="4">
    <source>
        <dbReference type="ARBA" id="ARBA00022692"/>
    </source>
</evidence>
<feature type="transmembrane region" description="Helical" evidence="8">
    <location>
        <begin position="407"/>
        <end position="433"/>
    </location>
</feature>
<dbReference type="KEGG" id="bgok:Pr1d_21920"/>
<evidence type="ECO:0000256" key="5">
    <source>
        <dbReference type="ARBA" id="ARBA00022989"/>
    </source>
</evidence>
<dbReference type="GO" id="GO:0098797">
    <property type="term" value="C:plasma membrane protein complex"/>
    <property type="evidence" value="ECO:0007669"/>
    <property type="project" value="TreeGrafter"/>
</dbReference>
<comment type="similarity">
    <text evidence="2">Belongs to the ABC-4 integral membrane protein family. LolC/E subfamily.</text>
</comment>
<evidence type="ECO:0000256" key="7">
    <source>
        <dbReference type="SAM" id="MobiDB-lite"/>
    </source>
</evidence>
<keyword evidence="10" id="KW-0449">Lipoprotein</keyword>
<keyword evidence="11" id="KW-1185">Reference proteome</keyword>
<gene>
    <name evidence="10" type="primary">lolE</name>
    <name evidence="10" type="ORF">Pr1d_21920</name>
</gene>
<feature type="transmembrane region" description="Helical" evidence="8">
    <location>
        <begin position="464"/>
        <end position="490"/>
    </location>
</feature>
<keyword evidence="6 8" id="KW-0472">Membrane</keyword>
<evidence type="ECO:0000256" key="2">
    <source>
        <dbReference type="ARBA" id="ARBA00005236"/>
    </source>
</evidence>
<evidence type="ECO:0000256" key="8">
    <source>
        <dbReference type="SAM" id="Phobius"/>
    </source>
</evidence>
<organism evidence="10 11">
    <name type="scientific">Bythopirellula goksoeyrii</name>
    <dbReference type="NCBI Taxonomy" id="1400387"/>
    <lineage>
        <taxon>Bacteria</taxon>
        <taxon>Pseudomonadati</taxon>
        <taxon>Planctomycetota</taxon>
        <taxon>Planctomycetia</taxon>
        <taxon>Pirellulales</taxon>
        <taxon>Lacipirellulaceae</taxon>
        <taxon>Bythopirellula</taxon>
    </lineage>
</organism>
<evidence type="ECO:0000259" key="9">
    <source>
        <dbReference type="Pfam" id="PF02687"/>
    </source>
</evidence>
<feature type="region of interest" description="Disordered" evidence="7">
    <location>
        <begin position="188"/>
        <end position="211"/>
    </location>
</feature>
<evidence type="ECO:0000313" key="11">
    <source>
        <dbReference type="Proteomes" id="UP000323917"/>
    </source>
</evidence>
<dbReference type="InterPro" id="IPR003838">
    <property type="entry name" value="ABC3_permease_C"/>
</dbReference>
<keyword evidence="5 8" id="KW-1133">Transmembrane helix</keyword>
<reference evidence="10 11" key="1">
    <citation type="submission" date="2019-08" db="EMBL/GenBank/DDBJ databases">
        <title>Deep-cultivation of Planctomycetes and their phenomic and genomic characterization uncovers novel biology.</title>
        <authorList>
            <person name="Wiegand S."/>
            <person name="Jogler M."/>
            <person name="Boedeker C."/>
            <person name="Pinto D."/>
            <person name="Vollmers J."/>
            <person name="Rivas-Marin E."/>
            <person name="Kohn T."/>
            <person name="Peeters S.H."/>
            <person name="Heuer A."/>
            <person name="Rast P."/>
            <person name="Oberbeckmann S."/>
            <person name="Bunk B."/>
            <person name="Jeske O."/>
            <person name="Meyerdierks A."/>
            <person name="Storesund J.E."/>
            <person name="Kallscheuer N."/>
            <person name="Luecker S."/>
            <person name="Lage O.M."/>
            <person name="Pohl T."/>
            <person name="Merkel B.J."/>
            <person name="Hornburger P."/>
            <person name="Mueller R.-W."/>
            <person name="Bruemmer F."/>
            <person name="Labrenz M."/>
            <person name="Spormann A.M."/>
            <person name="Op den Camp H."/>
            <person name="Overmann J."/>
            <person name="Amann R."/>
            <person name="Jetten M.S.M."/>
            <person name="Mascher T."/>
            <person name="Medema M.H."/>
            <person name="Devos D.P."/>
            <person name="Kaster A.-K."/>
            <person name="Ovreas L."/>
            <person name="Rohde M."/>
            <person name="Galperin M.Y."/>
            <person name="Jogler C."/>
        </authorList>
    </citation>
    <scope>NUCLEOTIDE SEQUENCE [LARGE SCALE GENOMIC DNA]</scope>
    <source>
        <strain evidence="10 11">Pr1d</strain>
    </source>
</reference>
<accession>A0A5B9Q7B5</accession>
<dbReference type="PANTHER" id="PTHR30489">
    <property type="entry name" value="LIPOPROTEIN-RELEASING SYSTEM TRANSMEMBRANE PROTEIN LOLE"/>
    <property type="match status" value="1"/>
</dbReference>
<dbReference type="Pfam" id="PF02687">
    <property type="entry name" value="FtsX"/>
    <property type="match status" value="1"/>
</dbReference>
<dbReference type="Proteomes" id="UP000323917">
    <property type="component" value="Chromosome"/>
</dbReference>
<evidence type="ECO:0000256" key="1">
    <source>
        <dbReference type="ARBA" id="ARBA00004651"/>
    </source>
</evidence>
<keyword evidence="3" id="KW-1003">Cell membrane</keyword>